<dbReference type="PROSITE" id="PS50109">
    <property type="entry name" value="HIS_KIN"/>
    <property type="match status" value="1"/>
</dbReference>
<dbReference type="EC" id="2.7.13.3" evidence="2"/>
<dbReference type="InterPro" id="IPR036890">
    <property type="entry name" value="HATPase_C_sf"/>
</dbReference>
<dbReference type="Pfam" id="PF02518">
    <property type="entry name" value="HATPase_c"/>
    <property type="match status" value="1"/>
</dbReference>
<dbReference type="InterPro" id="IPR000700">
    <property type="entry name" value="PAS-assoc_C"/>
</dbReference>
<dbReference type="InterPro" id="IPR003661">
    <property type="entry name" value="HisK_dim/P_dom"/>
</dbReference>
<keyword evidence="3" id="KW-0597">Phosphoprotein</keyword>
<evidence type="ECO:0000256" key="2">
    <source>
        <dbReference type="ARBA" id="ARBA00012438"/>
    </source>
</evidence>
<feature type="domain" description="PAC" evidence="10">
    <location>
        <begin position="119"/>
        <end position="172"/>
    </location>
</feature>
<keyword evidence="6" id="KW-0418">Kinase</keyword>
<dbReference type="Pfam" id="PF08447">
    <property type="entry name" value="PAS_3"/>
    <property type="match status" value="1"/>
</dbReference>
<evidence type="ECO:0000256" key="8">
    <source>
        <dbReference type="ARBA" id="ARBA00023012"/>
    </source>
</evidence>
<dbReference type="GO" id="GO:0005524">
    <property type="term" value="F:ATP binding"/>
    <property type="evidence" value="ECO:0007669"/>
    <property type="project" value="UniProtKB-KW"/>
</dbReference>
<evidence type="ECO:0000256" key="1">
    <source>
        <dbReference type="ARBA" id="ARBA00000085"/>
    </source>
</evidence>
<dbReference type="Gene3D" id="1.10.287.130">
    <property type="match status" value="1"/>
</dbReference>
<evidence type="ECO:0000256" key="4">
    <source>
        <dbReference type="ARBA" id="ARBA00022679"/>
    </source>
</evidence>
<accession>A0A9D7K449</accession>
<dbReference type="FunFam" id="1.10.287.130:FF:000002">
    <property type="entry name" value="Two-component osmosensing histidine kinase"/>
    <property type="match status" value="1"/>
</dbReference>
<dbReference type="AlphaFoldDB" id="A0A9D7K449"/>
<dbReference type="Gene3D" id="3.30.565.10">
    <property type="entry name" value="Histidine kinase-like ATPase, C-terminal domain"/>
    <property type="match status" value="1"/>
</dbReference>
<evidence type="ECO:0000256" key="6">
    <source>
        <dbReference type="ARBA" id="ARBA00022777"/>
    </source>
</evidence>
<dbReference type="Pfam" id="PF00512">
    <property type="entry name" value="HisKA"/>
    <property type="match status" value="1"/>
</dbReference>
<dbReference type="SMART" id="SM00086">
    <property type="entry name" value="PAC"/>
    <property type="match status" value="1"/>
</dbReference>
<evidence type="ECO:0000256" key="7">
    <source>
        <dbReference type="ARBA" id="ARBA00022840"/>
    </source>
</evidence>
<dbReference type="SUPFAM" id="SSF55785">
    <property type="entry name" value="PYP-like sensor domain (PAS domain)"/>
    <property type="match status" value="1"/>
</dbReference>
<dbReference type="FunFam" id="3.30.565.10:FF:000078">
    <property type="entry name" value="Two-component sensor histidine kinase"/>
    <property type="match status" value="1"/>
</dbReference>
<dbReference type="InterPro" id="IPR001610">
    <property type="entry name" value="PAC"/>
</dbReference>
<evidence type="ECO:0000256" key="5">
    <source>
        <dbReference type="ARBA" id="ARBA00022741"/>
    </source>
</evidence>
<protein>
    <recommendedName>
        <fullName evidence="2">histidine kinase</fullName>
        <ecNumber evidence="2">2.7.13.3</ecNumber>
    </recommendedName>
</protein>
<dbReference type="PANTHER" id="PTHR45339:SF1">
    <property type="entry name" value="HYBRID SIGNAL TRANSDUCTION HISTIDINE KINASE J"/>
    <property type="match status" value="1"/>
</dbReference>
<dbReference type="SMART" id="SM00388">
    <property type="entry name" value="HisKA"/>
    <property type="match status" value="1"/>
</dbReference>
<proteinExistence type="predicted"/>
<dbReference type="SMART" id="SM00387">
    <property type="entry name" value="HATPase_c"/>
    <property type="match status" value="1"/>
</dbReference>
<comment type="catalytic activity">
    <reaction evidence="1">
        <text>ATP + protein L-histidine = ADP + protein N-phospho-L-histidine.</text>
        <dbReference type="EC" id="2.7.13.3"/>
    </reaction>
</comment>
<feature type="domain" description="Histidine kinase" evidence="9">
    <location>
        <begin position="190"/>
        <end position="411"/>
    </location>
</feature>
<evidence type="ECO:0000313" key="12">
    <source>
        <dbReference type="Proteomes" id="UP000886689"/>
    </source>
</evidence>
<keyword evidence="5" id="KW-0547">Nucleotide-binding</keyword>
<dbReference type="CDD" id="cd00082">
    <property type="entry name" value="HisKA"/>
    <property type="match status" value="1"/>
</dbReference>
<dbReference type="Gene3D" id="3.30.450.20">
    <property type="entry name" value="PAS domain"/>
    <property type="match status" value="1"/>
</dbReference>
<dbReference type="PROSITE" id="PS50113">
    <property type="entry name" value="PAC"/>
    <property type="match status" value="1"/>
</dbReference>
<evidence type="ECO:0000259" key="10">
    <source>
        <dbReference type="PROSITE" id="PS50113"/>
    </source>
</evidence>
<dbReference type="SUPFAM" id="SSF55874">
    <property type="entry name" value="ATPase domain of HSP90 chaperone/DNA topoisomerase II/histidine kinase"/>
    <property type="match status" value="1"/>
</dbReference>
<evidence type="ECO:0000256" key="3">
    <source>
        <dbReference type="ARBA" id="ARBA00022553"/>
    </source>
</evidence>
<dbReference type="InterPro" id="IPR035965">
    <property type="entry name" value="PAS-like_dom_sf"/>
</dbReference>
<comment type="caution">
    <text evidence="11">The sequence shown here is derived from an EMBL/GenBank/DDBJ whole genome shotgun (WGS) entry which is preliminary data.</text>
</comment>
<sequence length="461" mass="49044">MQLQDALGVSSADAAIARVAQLVAAEPALAQIFQAVDATYARFGSLQQVAVEVGGLVVSEWDLKSGRIESGKAWKSLLGYAPDDVPDTVSAWRALVHPEDLKALSAAIGAHIRESSRKFALDCRCRTPDANWRWLRISGRAAARDAHGEPTRLVVVQQDIDAERQLEASLNAARESAETAGRSRTAFLANMSHEIRTPMNAILGMTELALDTKLDAEQRHYLATVRSSCEALLAIVNDILDFSKIEAGKLQVEKIDFELSAIVFEAVRSLAVGAQQKGLDVTVEIAPGLPARVWGDPVRLRQVITNLVGNAIKFTAAGEVAVAVRLQQAAADRITAIFEVRDTGIGIPADKQRQIFEAFSQADVSTTRRFGGTGLGLSISSRLVELMGGALKVVSEEGRGSIFGFALPLGVEQGAPPCQGACTGTGGAACAADRCCWRFDAPSGRNVRPVGNAASASLFDD</sequence>
<gene>
    <name evidence="11" type="ORF">IPL58_16055</name>
</gene>
<dbReference type="InterPro" id="IPR004358">
    <property type="entry name" value="Sig_transdc_His_kin-like_C"/>
</dbReference>
<dbReference type="SUPFAM" id="SSF47384">
    <property type="entry name" value="Homodimeric domain of signal transducing histidine kinase"/>
    <property type="match status" value="1"/>
</dbReference>
<dbReference type="PRINTS" id="PR00344">
    <property type="entry name" value="BCTRLSENSOR"/>
</dbReference>
<keyword evidence="8" id="KW-0902">Two-component regulatory system</keyword>
<keyword evidence="4" id="KW-0808">Transferase</keyword>
<evidence type="ECO:0000259" key="9">
    <source>
        <dbReference type="PROSITE" id="PS50109"/>
    </source>
</evidence>
<dbReference type="PANTHER" id="PTHR45339">
    <property type="entry name" value="HYBRID SIGNAL TRANSDUCTION HISTIDINE KINASE J"/>
    <property type="match status" value="1"/>
</dbReference>
<dbReference type="InterPro" id="IPR013655">
    <property type="entry name" value="PAS_fold_3"/>
</dbReference>
<dbReference type="InterPro" id="IPR003594">
    <property type="entry name" value="HATPase_dom"/>
</dbReference>
<reference evidence="11" key="1">
    <citation type="submission" date="2020-10" db="EMBL/GenBank/DDBJ databases">
        <title>Connecting structure to function with the recovery of over 1000 high-quality activated sludge metagenome-assembled genomes encoding full-length rRNA genes using long-read sequencing.</title>
        <authorList>
            <person name="Singleton C.M."/>
            <person name="Petriglieri F."/>
            <person name="Kristensen J.M."/>
            <person name="Kirkegaard R.H."/>
            <person name="Michaelsen T.Y."/>
            <person name="Andersen M.H."/>
            <person name="Karst S.M."/>
            <person name="Dueholm M.S."/>
            <person name="Nielsen P.H."/>
            <person name="Albertsen M."/>
        </authorList>
    </citation>
    <scope>NUCLEOTIDE SEQUENCE</scope>
    <source>
        <strain evidence="11">Hirt_18-Q3-R61-65_BATAC.395</strain>
    </source>
</reference>
<dbReference type="Proteomes" id="UP000886689">
    <property type="component" value="Unassembled WGS sequence"/>
</dbReference>
<dbReference type="InterPro" id="IPR005467">
    <property type="entry name" value="His_kinase_dom"/>
</dbReference>
<keyword evidence="7" id="KW-0067">ATP-binding</keyword>
<organism evidence="11 12">
    <name type="scientific">Candidatus Proximibacter danicus</name>
    <dbReference type="NCBI Taxonomy" id="2954365"/>
    <lineage>
        <taxon>Bacteria</taxon>
        <taxon>Pseudomonadati</taxon>
        <taxon>Pseudomonadota</taxon>
        <taxon>Betaproteobacteria</taxon>
        <taxon>Candidatus Proximibacter</taxon>
    </lineage>
</organism>
<dbReference type="CDD" id="cd16922">
    <property type="entry name" value="HATPase_EvgS-ArcB-TorS-like"/>
    <property type="match status" value="1"/>
</dbReference>
<dbReference type="GO" id="GO:0000155">
    <property type="term" value="F:phosphorelay sensor kinase activity"/>
    <property type="evidence" value="ECO:0007669"/>
    <property type="project" value="InterPro"/>
</dbReference>
<evidence type="ECO:0000313" key="11">
    <source>
        <dbReference type="EMBL" id="MBK8525406.1"/>
    </source>
</evidence>
<dbReference type="InterPro" id="IPR036097">
    <property type="entry name" value="HisK_dim/P_sf"/>
</dbReference>
<dbReference type="EMBL" id="JADJUC010000030">
    <property type="protein sequence ID" value="MBK8525406.1"/>
    <property type="molecule type" value="Genomic_DNA"/>
</dbReference>
<name>A0A9D7K449_9PROT</name>